<proteinExistence type="predicted"/>
<comment type="caution">
    <text evidence="1">The sequence shown here is derived from an EMBL/GenBank/DDBJ whole genome shotgun (WGS) entry which is preliminary data.</text>
</comment>
<evidence type="ECO:0000313" key="1">
    <source>
        <dbReference type="EMBL" id="GHA13431.1"/>
    </source>
</evidence>
<organism evidence="1 2">
    <name type="scientific">Arenicella chitinivorans</name>
    <dbReference type="NCBI Taxonomy" id="1329800"/>
    <lineage>
        <taxon>Bacteria</taxon>
        <taxon>Pseudomonadati</taxon>
        <taxon>Pseudomonadota</taxon>
        <taxon>Gammaproteobacteria</taxon>
        <taxon>Arenicellales</taxon>
        <taxon>Arenicellaceae</taxon>
        <taxon>Arenicella</taxon>
    </lineage>
</organism>
<reference evidence="1" key="1">
    <citation type="journal article" date="2014" name="Int. J. Syst. Evol. Microbiol.">
        <title>Complete genome sequence of Corynebacterium casei LMG S-19264T (=DSM 44701T), isolated from a smear-ripened cheese.</title>
        <authorList>
            <consortium name="US DOE Joint Genome Institute (JGI-PGF)"/>
            <person name="Walter F."/>
            <person name="Albersmeier A."/>
            <person name="Kalinowski J."/>
            <person name="Ruckert C."/>
        </authorList>
    </citation>
    <scope>NUCLEOTIDE SEQUENCE</scope>
    <source>
        <strain evidence="1">KCTC 12711</strain>
    </source>
</reference>
<sequence>MRNAKLLLLLVIAFGTTAVDGKIITKSVKSPVGLPCSDLFSYAGKTYFCAKHPIYGEELHAYSGTGPLGTTTIIDLSAGIAGSRPFGLFELNGFLFFFAQTPAAGHALWRTDGTAQGTQLIRSISQSFGVYPTPIKSILDSRETVVGQIAGSVYFEGYLDPNASGNSAMPAKLFVSDGTSSGTQEVIGTTLVAGSETTARTNYLVHNNVLYYLSDGSLNAVFGSANSLVASLPFSAQLPKTTFTKISHLNNMVIDADGEIWLSDGSTGGTTQYRQAVDPGEPYHFLVPIASRNNRLLYLQHQALEASPKLMITASPSDLVLLERDSGFRLLNPDQPAFNNHILLADKLEAFTTNGTVIGTLSVPISTLYSAQQTSTGFLGFSGTPSVVGAPISLVNFNPATLSTNLLKSGLGKPKILGESGTLTLFSNIKLNGSGEIWVTNGGVGNATLVKSGIGSVDMTPLHRLGNQNYLINTPNSLESGEIWLSNGSSAGTYRLEFEYTRSYNAAALSAIASFLLGS</sequence>
<dbReference type="RefSeq" id="WP_189401460.1">
    <property type="nucleotide sequence ID" value="NZ_BMXA01000004.1"/>
</dbReference>
<gene>
    <name evidence="1" type="ORF">GCM10008090_23960</name>
</gene>
<accession>A0A918RXT2</accession>
<dbReference type="AlphaFoldDB" id="A0A918RXT2"/>
<name>A0A918RXT2_9GAMM</name>
<evidence type="ECO:0000313" key="2">
    <source>
        <dbReference type="Proteomes" id="UP000614811"/>
    </source>
</evidence>
<keyword evidence="2" id="KW-1185">Reference proteome</keyword>
<dbReference type="Proteomes" id="UP000614811">
    <property type="component" value="Unassembled WGS sequence"/>
</dbReference>
<dbReference type="EMBL" id="BMXA01000004">
    <property type="protein sequence ID" value="GHA13431.1"/>
    <property type="molecule type" value="Genomic_DNA"/>
</dbReference>
<reference evidence="1" key="2">
    <citation type="submission" date="2020-09" db="EMBL/GenBank/DDBJ databases">
        <authorList>
            <person name="Sun Q."/>
            <person name="Kim S."/>
        </authorList>
    </citation>
    <scope>NUCLEOTIDE SEQUENCE</scope>
    <source>
        <strain evidence="1">KCTC 12711</strain>
    </source>
</reference>
<protein>
    <submittedName>
        <fullName evidence="1">Uncharacterized protein</fullName>
    </submittedName>
</protein>